<evidence type="ECO:0000256" key="4">
    <source>
        <dbReference type="ARBA" id="ARBA00023125"/>
    </source>
</evidence>
<evidence type="ECO:0000256" key="6">
    <source>
        <dbReference type="RuleBase" id="RU000716"/>
    </source>
</evidence>
<dbReference type="NCBIfam" id="TIGR02937">
    <property type="entry name" value="sigma70-ECF"/>
    <property type="match status" value="1"/>
</dbReference>
<proteinExistence type="inferred from homology"/>
<keyword evidence="2 6" id="KW-0805">Transcription regulation</keyword>
<dbReference type="InterPro" id="IPR013325">
    <property type="entry name" value="RNA_pol_sigma_r2"/>
</dbReference>
<dbReference type="InterPro" id="IPR036388">
    <property type="entry name" value="WH-like_DNA-bd_sf"/>
</dbReference>
<dbReference type="InterPro" id="IPR013249">
    <property type="entry name" value="RNA_pol_sigma70_r4_t2"/>
</dbReference>
<dbReference type="GO" id="GO:0016987">
    <property type="term" value="F:sigma factor activity"/>
    <property type="evidence" value="ECO:0007669"/>
    <property type="project" value="UniProtKB-KW"/>
</dbReference>
<keyword evidence="10" id="KW-1185">Reference proteome</keyword>
<feature type="domain" description="RNA polymerase sigma factor 70 region 4 type 2" evidence="8">
    <location>
        <begin position="120"/>
        <end position="169"/>
    </location>
</feature>
<keyword evidence="5 6" id="KW-0804">Transcription</keyword>
<protein>
    <recommendedName>
        <fullName evidence="6">RNA polymerase sigma factor</fullName>
    </recommendedName>
</protein>
<name>A0A7X8XWE7_9BACT</name>
<evidence type="ECO:0000259" key="8">
    <source>
        <dbReference type="Pfam" id="PF08281"/>
    </source>
</evidence>
<dbReference type="Pfam" id="PF08281">
    <property type="entry name" value="Sigma70_r4_2"/>
    <property type="match status" value="1"/>
</dbReference>
<dbReference type="PROSITE" id="PS01063">
    <property type="entry name" value="SIGMA70_ECF"/>
    <property type="match status" value="1"/>
</dbReference>
<organism evidence="9 10">
    <name type="scientific">Flammeovirga agarivorans</name>
    <dbReference type="NCBI Taxonomy" id="2726742"/>
    <lineage>
        <taxon>Bacteria</taxon>
        <taxon>Pseudomonadati</taxon>
        <taxon>Bacteroidota</taxon>
        <taxon>Cytophagia</taxon>
        <taxon>Cytophagales</taxon>
        <taxon>Flammeovirgaceae</taxon>
        <taxon>Flammeovirga</taxon>
    </lineage>
</organism>
<keyword evidence="3 6" id="KW-0731">Sigma factor</keyword>
<reference evidence="9 10" key="1">
    <citation type="submission" date="2020-04" db="EMBL/GenBank/DDBJ databases">
        <title>Flammeovirga sp. SR4, a novel species isolated from seawater.</title>
        <authorList>
            <person name="Wang X."/>
        </authorList>
    </citation>
    <scope>NUCLEOTIDE SEQUENCE [LARGE SCALE GENOMIC DNA]</scope>
    <source>
        <strain evidence="9 10">SR4</strain>
    </source>
</reference>
<dbReference type="Gene3D" id="1.10.10.10">
    <property type="entry name" value="Winged helix-like DNA-binding domain superfamily/Winged helix DNA-binding domain"/>
    <property type="match status" value="1"/>
</dbReference>
<dbReference type="PANTHER" id="PTHR43133:SF8">
    <property type="entry name" value="RNA POLYMERASE SIGMA FACTOR HI_1459-RELATED"/>
    <property type="match status" value="1"/>
</dbReference>
<dbReference type="Gene3D" id="1.10.1740.10">
    <property type="match status" value="1"/>
</dbReference>
<sequence>MIDQHNIQEWVHEYADELYRWVLKRTADVQVSEDLIQETFIAAQQSIDKFEGKSSPKTWLISILKHKMLDHFRKQKSKREQPQSDIFFNENETWKKDNNPTLWGDTDEQLMNNLDFVKVLQECLGKLSERSHIAITSKYLEDKKADEICKDLEISTSNYWQLIHRAKLNLRNCIQLNWFNK</sequence>
<evidence type="ECO:0000313" key="9">
    <source>
        <dbReference type="EMBL" id="NLR92176.1"/>
    </source>
</evidence>
<dbReference type="Pfam" id="PF04542">
    <property type="entry name" value="Sigma70_r2"/>
    <property type="match status" value="1"/>
</dbReference>
<dbReference type="InterPro" id="IPR000838">
    <property type="entry name" value="RNA_pol_sigma70_ECF_CS"/>
</dbReference>
<dbReference type="SUPFAM" id="SSF88946">
    <property type="entry name" value="Sigma2 domain of RNA polymerase sigma factors"/>
    <property type="match status" value="1"/>
</dbReference>
<dbReference type="InterPro" id="IPR013324">
    <property type="entry name" value="RNA_pol_sigma_r3/r4-like"/>
</dbReference>
<evidence type="ECO:0000256" key="2">
    <source>
        <dbReference type="ARBA" id="ARBA00023015"/>
    </source>
</evidence>
<evidence type="ECO:0000256" key="3">
    <source>
        <dbReference type="ARBA" id="ARBA00023082"/>
    </source>
</evidence>
<evidence type="ECO:0000313" key="10">
    <source>
        <dbReference type="Proteomes" id="UP000585050"/>
    </source>
</evidence>
<evidence type="ECO:0000259" key="7">
    <source>
        <dbReference type="Pfam" id="PF04542"/>
    </source>
</evidence>
<dbReference type="PANTHER" id="PTHR43133">
    <property type="entry name" value="RNA POLYMERASE ECF-TYPE SIGMA FACTO"/>
    <property type="match status" value="1"/>
</dbReference>
<dbReference type="SUPFAM" id="SSF88659">
    <property type="entry name" value="Sigma3 and sigma4 domains of RNA polymerase sigma factors"/>
    <property type="match status" value="1"/>
</dbReference>
<feature type="domain" description="RNA polymerase sigma-70 region 2" evidence="7">
    <location>
        <begin position="11"/>
        <end position="76"/>
    </location>
</feature>
<dbReference type="InterPro" id="IPR039425">
    <property type="entry name" value="RNA_pol_sigma-70-like"/>
</dbReference>
<comment type="caution">
    <text evidence="9">The sequence shown here is derived from an EMBL/GenBank/DDBJ whole genome shotgun (WGS) entry which is preliminary data.</text>
</comment>
<dbReference type="InterPro" id="IPR014284">
    <property type="entry name" value="RNA_pol_sigma-70_dom"/>
</dbReference>
<gene>
    <name evidence="9" type="ORF">HGP29_13195</name>
</gene>
<accession>A0A7X8XWE7</accession>
<dbReference type="InterPro" id="IPR007627">
    <property type="entry name" value="RNA_pol_sigma70_r2"/>
</dbReference>
<dbReference type="AlphaFoldDB" id="A0A7X8XWE7"/>
<evidence type="ECO:0000256" key="1">
    <source>
        <dbReference type="ARBA" id="ARBA00010641"/>
    </source>
</evidence>
<keyword evidence="4 6" id="KW-0238">DNA-binding</keyword>
<dbReference type="Proteomes" id="UP000585050">
    <property type="component" value="Unassembled WGS sequence"/>
</dbReference>
<dbReference type="GO" id="GO:0003677">
    <property type="term" value="F:DNA binding"/>
    <property type="evidence" value="ECO:0007669"/>
    <property type="project" value="UniProtKB-KW"/>
</dbReference>
<evidence type="ECO:0000256" key="5">
    <source>
        <dbReference type="ARBA" id="ARBA00023163"/>
    </source>
</evidence>
<dbReference type="GO" id="GO:0006352">
    <property type="term" value="P:DNA-templated transcription initiation"/>
    <property type="evidence" value="ECO:0007669"/>
    <property type="project" value="InterPro"/>
</dbReference>
<comment type="similarity">
    <text evidence="1 6">Belongs to the sigma-70 factor family. ECF subfamily.</text>
</comment>
<dbReference type="EMBL" id="JABAIL010000004">
    <property type="protein sequence ID" value="NLR92176.1"/>
    <property type="molecule type" value="Genomic_DNA"/>
</dbReference>
<dbReference type="RefSeq" id="WP_168882896.1">
    <property type="nucleotide sequence ID" value="NZ_JABAIL010000004.1"/>
</dbReference>